<dbReference type="Gene3D" id="2.60.120.200">
    <property type="match status" value="1"/>
</dbReference>
<feature type="region of interest" description="Disordered" evidence="3">
    <location>
        <begin position="31"/>
        <end position="52"/>
    </location>
</feature>
<dbReference type="InterPro" id="IPR013830">
    <property type="entry name" value="SGNH_hydro"/>
</dbReference>
<feature type="domain" description="LamG-like jellyroll fold" evidence="5">
    <location>
        <begin position="764"/>
        <end position="912"/>
    </location>
</feature>
<dbReference type="Pfam" id="PF13472">
    <property type="entry name" value="Lipase_GDSL_2"/>
    <property type="match status" value="1"/>
</dbReference>
<dbReference type="SUPFAM" id="SSF52266">
    <property type="entry name" value="SGNH hydrolase"/>
    <property type="match status" value="1"/>
</dbReference>
<reference evidence="6 7" key="1">
    <citation type="submission" date="2017-02" db="EMBL/GenBank/DDBJ databases">
        <title>Draft genome of Saccharomonospora sp. 154.</title>
        <authorList>
            <person name="Alonso-Carmona G.S."/>
            <person name="De La Haba R."/>
            <person name="Vera-Gargallo B."/>
            <person name="Sandoval-Trujillo A.H."/>
            <person name="Ramirez-Duran N."/>
            <person name="Ventosa A."/>
        </authorList>
    </citation>
    <scope>NUCLEOTIDE SEQUENCE [LARGE SCALE GENOMIC DNA]</scope>
    <source>
        <strain evidence="6 7">LRS4.154</strain>
    </source>
</reference>
<dbReference type="STRING" id="1962155.B1813_22280"/>
<feature type="compositionally biased region" description="Basic and acidic residues" evidence="3">
    <location>
        <begin position="863"/>
        <end position="875"/>
    </location>
</feature>
<dbReference type="Gene3D" id="2.130.10.130">
    <property type="entry name" value="Integrin alpha, N-terminal"/>
    <property type="match status" value="1"/>
</dbReference>
<organism evidence="6 7">
    <name type="scientific">Saccharomonospora piscinae</name>
    <dbReference type="NCBI Taxonomy" id="687388"/>
    <lineage>
        <taxon>Bacteria</taxon>
        <taxon>Bacillati</taxon>
        <taxon>Actinomycetota</taxon>
        <taxon>Actinomycetes</taxon>
        <taxon>Pseudonocardiales</taxon>
        <taxon>Pseudonocardiaceae</taxon>
        <taxon>Saccharomonospora</taxon>
    </lineage>
</organism>
<keyword evidence="2" id="KW-1015">Disulfide bond</keyword>
<protein>
    <recommendedName>
        <fullName evidence="5">LamG-like jellyroll fold domain-containing protein</fullName>
    </recommendedName>
</protein>
<dbReference type="PANTHER" id="PTHR43784">
    <property type="entry name" value="GDSL-LIKE LIPASE/ACYLHYDROLASE, PUTATIVE (AFU_ORTHOLOGUE AFUA_2G00820)-RELATED"/>
    <property type="match status" value="1"/>
</dbReference>
<feature type="region of interest" description="Disordered" evidence="3">
    <location>
        <begin position="1004"/>
        <end position="1031"/>
    </location>
</feature>
<evidence type="ECO:0000256" key="1">
    <source>
        <dbReference type="ARBA" id="ARBA00022729"/>
    </source>
</evidence>
<dbReference type="InterPro" id="IPR013320">
    <property type="entry name" value="ConA-like_dom_sf"/>
</dbReference>
<evidence type="ECO:0000313" key="6">
    <source>
        <dbReference type="EMBL" id="OQO89640.1"/>
    </source>
</evidence>
<dbReference type="EMBL" id="MWIH01000009">
    <property type="protein sequence ID" value="OQO89640.1"/>
    <property type="molecule type" value="Genomic_DNA"/>
</dbReference>
<accession>A0A1V8ZXV7</accession>
<evidence type="ECO:0000313" key="7">
    <source>
        <dbReference type="Proteomes" id="UP000192591"/>
    </source>
</evidence>
<dbReference type="InterPro" id="IPR036514">
    <property type="entry name" value="SGNH_hydro_sf"/>
</dbReference>
<feature type="region of interest" description="Disordered" evidence="3">
    <location>
        <begin position="862"/>
        <end position="892"/>
    </location>
</feature>
<dbReference type="Proteomes" id="UP000192591">
    <property type="component" value="Unassembled WGS sequence"/>
</dbReference>
<feature type="signal peptide" evidence="4">
    <location>
        <begin position="1"/>
        <end position="34"/>
    </location>
</feature>
<proteinExistence type="predicted"/>
<dbReference type="Gene3D" id="3.40.50.1110">
    <property type="entry name" value="SGNH hydrolase"/>
    <property type="match status" value="1"/>
</dbReference>
<dbReference type="PANTHER" id="PTHR43784:SF2">
    <property type="entry name" value="GDSL-LIKE LIPASE_ACYLHYDROLASE, PUTATIVE (AFU_ORTHOLOGUE AFUA_2G00820)-RELATED"/>
    <property type="match status" value="1"/>
</dbReference>
<dbReference type="SUPFAM" id="SSF49899">
    <property type="entry name" value="Concanavalin A-like lectins/glucanases"/>
    <property type="match status" value="1"/>
</dbReference>
<evidence type="ECO:0000259" key="5">
    <source>
        <dbReference type="SMART" id="SM00560"/>
    </source>
</evidence>
<evidence type="ECO:0000256" key="4">
    <source>
        <dbReference type="SAM" id="SignalP"/>
    </source>
</evidence>
<dbReference type="InterPro" id="IPR054470">
    <property type="entry name" value="FIMAH_dom"/>
</dbReference>
<dbReference type="SUPFAM" id="SSF69318">
    <property type="entry name" value="Integrin alpha N-terminal domain"/>
    <property type="match status" value="2"/>
</dbReference>
<evidence type="ECO:0000256" key="2">
    <source>
        <dbReference type="ARBA" id="ARBA00023157"/>
    </source>
</evidence>
<dbReference type="Pfam" id="PF22888">
    <property type="entry name" value="FIMAH"/>
    <property type="match status" value="1"/>
</dbReference>
<sequence>MSRSRGRPRTTALTTLTATTALALTGLAPATAQAAPATPDLPPPPPGLERLDYHRDDLTVDLGVGLWAWPLPMDVDGDGVHDLLVNSPDKPYNGLWYFHNTGTNDEPLFAEPERIGNGRQNTHLSVVDGEPVVTTPGQRYPDVTESGFAAPVSLGFDGTVHEPDLPDGRLRGDQWYLVDFTGDGDLDIVAGIGDWSEYGWDAAYDDEGNWTNGPLHGYVYLIENEGTTEQPVYADPVKVEAGDEPIDVYGAPTPVVADFDGDGALDIITGEFLDTPHFFGNVGTRTEPEYAEGRPLPLAGGGELRLDLQMIIVTTVDWNTDGHQDLVIGEEDGRVALVENTGTVSDDGLPVFEPPRYFQQRAGSVKVGALTTPSSVDWNGDGREDLIAGDTAGRLNFVENLGGDTTTSSWAPPVRLRADGEEIRHQAGENGSIQGPAEAKWGYTAPVAADWNHDGLPDLLVNDIWGKVVWYENVGTRTEPALAAAQPIEVAWEGDAPAPAWNWWEPEGDELVTQWRTTPFAIDLDQDGLQDLVSLDHEGYLAFFERVDTDEGLRLLPGERIFVGEAGSSRFEGGNGDVVDAPKGPLQLNSSENGQSGRRKFTMVDWTQDGKLDIVINGTNAQLLENVGTDDEPWLFRLAGDIANGQLAGHTTSPTVVNWDGDDTPDLLIGAEDGRFYHQPWNHDAQLPERRPDAPENPGELIGAWSLDEGGGHVAADRSGHGNHGIVDGARWVDGHRGSGLRFDAFNDYVDLSYQLGPHLDGARGITVSGWVRPDSLDNGTQRIFGTRINGGTAGVEVTFQNTRGQARIAVAGRSESPGDGYRKHVFDTPSIKAGQWHHVAAVMDYEADAVRLYVDGVARSAPDPDKRFGSDHYRYAGATQPDSLGRSPDGGAYYRGSLDDVSVHRVALDQRRVIVDMLTAEVDRYRTDGELGPIGTPLARHLDNARRHLDAGRTAEARERIATARDQLAGPPGDRAAQARERLLPVLEEYLLRADPPAVPACDDGTEGDWSGSWRSAPAAPRDSNSAAEAGFEDETLRMVARAATGGCDVRVRLSNEFGDRPVTFGPVTVAEHAGDGHLAPGTARPVTFGGENSVSVPPGEEVVSDPVGMAVGDRTELAVSLHVDGPTGPATTHNLRRETGYVADGEHTGDERADAFAALGRSWMYVSGIDVRQPEGGAVVVTGDSLTDGLGSTVGAEHTWPDELADRLLLTGSDVSVLNRGVSASRLLADAAPSEPDPMSIPGGLTRLDRDVDDAGVDTVILYLGINDIIQGERAGEPVTAGELIDGYERYLDRARAHGARVLGATLTPYGSSINWTESGERVRQEVNDWIRGSGAFDAVVDLDAAVRDADDPRRIDPRYDYRDGLHFNDLGHAAMADAVKLDALAG</sequence>
<keyword evidence="7" id="KW-1185">Reference proteome</keyword>
<dbReference type="RefSeq" id="WP_139794854.1">
    <property type="nucleotide sequence ID" value="NZ_MWIH01000009.1"/>
</dbReference>
<comment type="caution">
    <text evidence="6">The sequence shown here is derived from an EMBL/GenBank/DDBJ whole genome shotgun (WGS) entry which is preliminary data.</text>
</comment>
<dbReference type="SMART" id="SM00560">
    <property type="entry name" value="LamGL"/>
    <property type="match status" value="1"/>
</dbReference>
<dbReference type="InterPro" id="IPR028994">
    <property type="entry name" value="Integrin_alpha_N"/>
</dbReference>
<keyword evidence="1 4" id="KW-0732">Signal</keyword>
<feature type="chain" id="PRO_5012076789" description="LamG-like jellyroll fold domain-containing protein" evidence="4">
    <location>
        <begin position="35"/>
        <end position="1389"/>
    </location>
</feature>
<dbReference type="InterPro" id="IPR006558">
    <property type="entry name" value="LamG-like"/>
</dbReference>
<evidence type="ECO:0000256" key="3">
    <source>
        <dbReference type="SAM" id="MobiDB-lite"/>
    </source>
</evidence>
<gene>
    <name evidence="6" type="ORF">B1813_22280</name>
</gene>
<dbReference type="InterPro" id="IPR053140">
    <property type="entry name" value="GDSL_Rv0518-like"/>
</dbReference>
<name>A0A1V8ZXV7_SACPI</name>
<dbReference type="Pfam" id="PF13385">
    <property type="entry name" value="Laminin_G_3"/>
    <property type="match status" value="1"/>
</dbReference>